<evidence type="ECO:0000313" key="3">
    <source>
        <dbReference type="EMBL" id="QJD96002.1"/>
    </source>
</evidence>
<keyword evidence="1" id="KW-0732">Signal</keyword>
<dbReference type="InterPro" id="IPR021782">
    <property type="entry name" value="DUF3347"/>
</dbReference>
<sequence length="160" mass="17665">MKKIQMFVCAVIALLSFSQVKAQSGSSKDAVLFAYYGVKNALITGNAATTNAKAKEFQSAVNAVPADQLTEAQKDKLLFDARHIGESNDIAHQREHFANLSQNLYELVKAGKFNSAPVYRDYCPMKKSYWLSESATIKNPYYGNQMLTCGEVKETLPAAK</sequence>
<evidence type="ECO:0000259" key="2">
    <source>
        <dbReference type="Pfam" id="PF11827"/>
    </source>
</evidence>
<gene>
    <name evidence="3" type="ORF">HH214_08985</name>
</gene>
<evidence type="ECO:0000313" key="4">
    <source>
        <dbReference type="Proteomes" id="UP000503278"/>
    </source>
</evidence>
<dbReference type="Proteomes" id="UP000503278">
    <property type="component" value="Chromosome"/>
</dbReference>
<dbReference type="EMBL" id="CP051682">
    <property type="protein sequence ID" value="QJD96002.1"/>
    <property type="molecule type" value="Genomic_DNA"/>
</dbReference>
<reference evidence="3 4" key="1">
    <citation type="submission" date="2020-04" db="EMBL/GenBank/DDBJ databases">
        <title>Genome sequencing of novel species.</title>
        <authorList>
            <person name="Heo J."/>
            <person name="Kim S.-J."/>
            <person name="Kim J.-S."/>
            <person name="Hong S.-B."/>
            <person name="Kwon S.-W."/>
        </authorList>
    </citation>
    <scope>NUCLEOTIDE SEQUENCE [LARGE SCALE GENOMIC DNA]</scope>
    <source>
        <strain evidence="3 4">F39-2</strain>
    </source>
</reference>
<protein>
    <submittedName>
        <fullName evidence="3">DUF3347 domain-containing protein</fullName>
    </submittedName>
</protein>
<accession>A0A7L5DY11</accession>
<dbReference type="RefSeq" id="WP_169607033.1">
    <property type="nucleotide sequence ID" value="NZ_CP051682.1"/>
</dbReference>
<feature type="signal peptide" evidence="1">
    <location>
        <begin position="1"/>
        <end position="22"/>
    </location>
</feature>
<dbReference type="Pfam" id="PF11827">
    <property type="entry name" value="DUF3347"/>
    <property type="match status" value="1"/>
</dbReference>
<organism evidence="3 4">
    <name type="scientific">Mucilaginibacter robiniae</name>
    <dbReference type="NCBI Taxonomy" id="2728022"/>
    <lineage>
        <taxon>Bacteria</taxon>
        <taxon>Pseudomonadati</taxon>
        <taxon>Bacteroidota</taxon>
        <taxon>Sphingobacteriia</taxon>
        <taxon>Sphingobacteriales</taxon>
        <taxon>Sphingobacteriaceae</taxon>
        <taxon>Mucilaginibacter</taxon>
    </lineage>
</organism>
<evidence type="ECO:0000256" key="1">
    <source>
        <dbReference type="SAM" id="SignalP"/>
    </source>
</evidence>
<feature type="domain" description="DUF3347" evidence="2">
    <location>
        <begin position="32"/>
        <end position="112"/>
    </location>
</feature>
<feature type="chain" id="PRO_5029862581" evidence="1">
    <location>
        <begin position="23"/>
        <end position="160"/>
    </location>
</feature>
<keyword evidence="4" id="KW-1185">Reference proteome</keyword>
<dbReference type="AlphaFoldDB" id="A0A7L5DY11"/>
<name>A0A7L5DY11_9SPHI</name>
<proteinExistence type="predicted"/>
<dbReference type="KEGG" id="mrob:HH214_08985"/>